<dbReference type="InterPro" id="IPR002018">
    <property type="entry name" value="CarbesteraseB"/>
</dbReference>
<dbReference type="SUPFAM" id="SSF53474">
    <property type="entry name" value="alpha/beta-Hydrolases"/>
    <property type="match status" value="1"/>
</dbReference>
<dbReference type="EMBL" id="JACAZF010000004">
    <property type="protein sequence ID" value="KAF7306523.1"/>
    <property type="molecule type" value="Genomic_DNA"/>
</dbReference>
<keyword evidence="2 4" id="KW-0378">Hydrolase</keyword>
<dbReference type="InterPro" id="IPR000997">
    <property type="entry name" value="Cholinesterase"/>
</dbReference>
<evidence type="ECO:0000313" key="7">
    <source>
        <dbReference type="Proteomes" id="UP000636479"/>
    </source>
</evidence>
<evidence type="ECO:0000256" key="4">
    <source>
        <dbReference type="RuleBase" id="RU361235"/>
    </source>
</evidence>
<dbReference type="GO" id="GO:0004104">
    <property type="term" value="F:cholinesterase activity"/>
    <property type="evidence" value="ECO:0007669"/>
    <property type="project" value="InterPro"/>
</dbReference>
<dbReference type="PRINTS" id="PR00878">
    <property type="entry name" value="CHOLNESTRASE"/>
</dbReference>
<dbReference type="Proteomes" id="UP000636479">
    <property type="component" value="Unassembled WGS sequence"/>
</dbReference>
<dbReference type="EC" id="3.1.1.-" evidence="4"/>
<dbReference type="Gene3D" id="3.40.50.1820">
    <property type="entry name" value="alpha/beta hydrolase"/>
    <property type="match status" value="1"/>
</dbReference>
<evidence type="ECO:0000313" key="6">
    <source>
        <dbReference type="EMBL" id="KAF7306523.1"/>
    </source>
</evidence>
<evidence type="ECO:0000259" key="5">
    <source>
        <dbReference type="Pfam" id="PF00135"/>
    </source>
</evidence>
<reference evidence="6" key="1">
    <citation type="submission" date="2020-05" db="EMBL/GenBank/DDBJ databases">
        <title>Mycena genomes resolve the evolution of fungal bioluminescence.</title>
        <authorList>
            <person name="Tsai I.J."/>
        </authorList>
    </citation>
    <scope>NUCLEOTIDE SEQUENCE</scope>
    <source>
        <strain evidence="6">171206Taipei</strain>
    </source>
</reference>
<feature type="domain" description="Carboxylesterase type B" evidence="5">
    <location>
        <begin position="36"/>
        <end position="356"/>
    </location>
</feature>
<comment type="similarity">
    <text evidence="1 4">Belongs to the type-B carboxylesterase/lipase family.</text>
</comment>
<organism evidence="6 7">
    <name type="scientific">Mycena indigotica</name>
    <dbReference type="NCBI Taxonomy" id="2126181"/>
    <lineage>
        <taxon>Eukaryota</taxon>
        <taxon>Fungi</taxon>
        <taxon>Dikarya</taxon>
        <taxon>Basidiomycota</taxon>
        <taxon>Agaricomycotina</taxon>
        <taxon>Agaricomycetes</taxon>
        <taxon>Agaricomycetidae</taxon>
        <taxon>Agaricales</taxon>
        <taxon>Marasmiineae</taxon>
        <taxon>Mycenaceae</taxon>
        <taxon>Mycena</taxon>
    </lineage>
</organism>
<dbReference type="RefSeq" id="XP_037221542.1">
    <property type="nucleotide sequence ID" value="XM_037361250.1"/>
</dbReference>
<dbReference type="InterPro" id="IPR019819">
    <property type="entry name" value="Carboxylesterase_B_CS"/>
</dbReference>
<comment type="caution">
    <text evidence="6">The sequence shown here is derived from an EMBL/GenBank/DDBJ whole genome shotgun (WGS) entry which is preliminary data.</text>
</comment>
<dbReference type="InterPro" id="IPR029058">
    <property type="entry name" value="AB_hydrolase_fold"/>
</dbReference>
<accession>A0A8H6SV83</accession>
<dbReference type="AlphaFoldDB" id="A0A8H6SV83"/>
<evidence type="ECO:0000256" key="3">
    <source>
        <dbReference type="ARBA" id="ARBA00023157"/>
    </source>
</evidence>
<dbReference type="InterPro" id="IPR050654">
    <property type="entry name" value="AChE-related_enzymes"/>
</dbReference>
<keyword evidence="3" id="KW-1015">Disulfide bond</keyword>
<sequence>MGAALVLQCFEMKMRSSSLLYASTLASLCYAATPVVVSTTSGQIQGLSDAGVMSFKGIRFGQPPTGDLRWTAPVAFTSTSPQNATTLPPSCVQQFPFPVAALNIKLFNNPDDPPKESEDCLFLNVWAPSPQGQKLPVVIWIYGGALAFGTGSIPAYDGTSIAANQGIIVVSFNYRTNVFGFPSSPDLPLTGNNLGYLDQELAFQWVQSNIAAFGGDPSKVTIMGESAGGLSVSTAIVRHAPGTAPFRAGIMLSGAQVSFSPTPSFNNFNAFASAVGCGRTPGATRLACLRKVSTATIRSYTNSQAGQATFSPVVDNVVGFSDPLQRIRTGKTANVPVVIGNLQDDGTLFTIGVTNLNTYLQASFGTTVTAAQVRKLYPGLTDAQIIPASYRDYVFQCPANLWGAALVGAGVSNTYRYTYGAVFADNQPFANAGAWHSSEIREIFGTYNRTTSAANEVTLSQTMQTLIANFVKDPTTPPAPQWAKYAPGKNTLAKLAYSNNVQTSNVVQSVQSDSLDGACSLWDQFLDVRV</sequence>
<dbReference type="PROSITE" id="PS00122">
    <property type="entry name" value="CARBOXYLESTERASE_B_1"/>
    <property type="match status" value="1"/>
</dbReference>
<dbReference type="PROSITE" id="PS00941">
    <property type="entry name" value="CARBOXYLESTERASE_B_2"/>
    <property type="match status" value="1"/>
</dbReference>
<keyword evidence="7" id="KW-1185">Reference proteome</keyword>
<name>A0A8H6SV83_9AGAR</name>
<dbReference type="PANTHER" id="PTHR43918:SF4">
    <property type="entry name" value="CARBOXYLIC ESTER HYDROLASE"/>
    <property type="match status" value="1"/>
</dbReference>
<protein>
    <recommendedName>
        <fullName evidence="4">Carboxylic ester hydrolase</fullName>
        <ecNumber evidence="4">3.1.1.-</ecNumber>
    </recommendedName>
</protein>
<evidence type="ECO:0000256" key="2">
    <source>
        <dbReference type="ARBA" id="ARBA00022801"/>
    </source>
</evidence>
<feature type="domain" description="Carboxylesterase type B" evidence="5">
    <location>
        <begin position="389"/>
        <end position="503"/>
    </location>
</feature>
<dbReference type="Pfam" id="PF00135">
    <property type="entry name" value="COesterase"/>
    <property type="match status" value="2"/>
</dbReference>
<dbReference type="GeneID" id="59343766"/>
<dbReference type="OrthoDB" id="408631at2759"/>
<dbReference type="PANTHER" id="PTHR43918">
    <property type="entry name" value="ACETYLCHOLINESTERASE"/>
    <property type="match status" value="1"/>
</dbReference>
<proteinExistence type="inferred from homology"/>
<gene>
    <name evidence="6" type="ORF">MIND_00443600</name>
</gene>
<dbReference type="InterPro" id="IPR019826">
    <property type="entry name" value="Carboxylesterase_B_AS"/>
</dbReference>
<evidence type="ECO:0000256" key="1">
    <source>
        <dbReference type="ARBA" id="ARBA00005964"/>
    </source>
</evidence>